<accession>A0A0M3KC96</accession>
<proteinExistence type="predicted"/>
<sequence length="104" mass="11570">MHMDVSVKMIVFHPTVGHPYRCTVASIGKYLITAKIFDAITFVAPIDATVHSIPNVGDVVSIEFREVDFKKSLCQMKGVLVARRKEKTNKVTFVDDDDDDDGKG</sequence>
<protein>
    <submittedName>
        <fullName evidence="3">DUF2118 domain-containing protein</fullName>
    </submittedName>
</protein>
<dbReference type="Proteomes" id="UP000267096">
    <property type="component" value="Unassembled WGS sequence"/>
</dbReference>
<dbReference type="WBParaSite" id="ASIM_0001859501-mRNA-1">
    <property type="protein sequence ID" value="ASIM_0001859501-mRNA-1"/>
    <property type="gene ID" value="ASIM_0001859501"/>
</dbReference>
<reference evidence="1 2" key="2">
    <citation type="submission" date="2018-11" db="EMBL/GenBank/DDBJ databases">
        <authorList>
            <consortium name="Pathogen Informatics"/>
        </authorList>
    </citation>
    <scope>NUCLEOTIDE SEQUENCE [LARGE SCALE GENOMIC DNA]</scope>
</reference>
<evidence type="ECO:0000313" key="1">
    <source>
        <dbReference type="EMBL" id="VDK62551.1"/>
    </source>
</evidence>
<keyword evidence="2" id="KW-1185">Reference proteome</keyword>
<dbReference type="AlphaFoldDB" id="A0A0M3KC96"/>
<gene>
    <name evidence="1" type="ORF">ASIM_LOCUS17995</name>
</gene>
<name>A0A0M3KC96_ANISI</name>
<evidence type="ECO:0000313" key="3">
    <source>
        <dbReference type="WBParaSite" id="ASIM_0001859501-mRNA-1"/>
    </source>
</evidence>
<organism evidence="3">
    <name type="scientific">Anisakis simplex</name>
    <name type="common">Herring worm</name>
    <dbReference type="NCBI Taxonomy" id="6269"/>
    <lineage>
        <taxon>Eukaryota</taxon>
        <taxon>Metazoa</taxon>
        <taxon>Ecdysozoa</taxon>
        <taxon>Nematoda</taxon>
        <taxon>Chromadorea</taxon>
        <taxon>Rhabditida</taxon>
        <taxon>Spirurina</taxon>
        <taxon>Ascaridomorpha</taxon>
        <taxon>Ascaridoidea</taxon>
        <taxon>Anisakidae</taxon>
        <taxon>Anisakis</taxon>
        <taxon>Anisakis simplex complex</taxon>
    </lineage>
</organism>
<dbReference type="EMBL" id="UYRR01034870">
    <property type="protein sequence ID" value="VDK62551.1"/>
    <property type="molecule type" value="Genomic_DNA"/>
</dbReference>
<dbReference type="OrthoDB" id="10250504at2759"/>
<evidence type="ECO:0000313" key="2">
    <source>
        <dbReference type="Proteomes" id="UP000267096"/>
    </source>
</evidence>
<reference evidence="3" key="1">
    <citation type="submission" date="2017-02" db="UniProtKB">
        <authorList>
            <consortium name="WormBaseParasite"/>
        </authorList>
    </citation>
    <scope>IDENTIFICATION</scope>
</reference>